<keyword evidence="5" id="KW-0227">DNA damage</keyword>
<organism evidence="19 20">
    <name type="scientific">Aquilegia coerulea</name>
    <name type="common">Rocky mountain columbine</name>
    <dbReference type="NCBI Taxonomy" id="218851"/>
    <lineage>
        <taxon>Eukaryota</taxon>
        <taxon>Viridiplantae</taxon>
        <taxon>Streptophyta</taxon>
        <taxon>Embryophyta</taxon>
        <taxon>Tracheophyta</taxon>
        <taxon>Spermatophyta</taxon>
        <taxon>Magnoliopsida</taxon>
        <taxon>Ranunculales</taxon>
        <taxon>Ranunculaceae</taxon>
        <taxon>Thalictroideae</taxon>
        <taxon>Aquilegia</taxon>
    </lineage>
</organism>
<dbReference type="GO" id="GO:0005634">
    <property type="term" value="C:nucleus"/>
    <property type="evidence" value="ECO:0007669"/>
    <property type="project" value="UniProtKB-SubCell"/>
</dbReference>
<dbReference type="InterPro" id="IPR001650">
    <property type="entry name" value="Helicase_C-like"/>
</dbReference>
<dbReference type="InterPro" id="IPR000330">
    <property type="entry name" value="SNF2_N"/>
</dbReference>
<dbReference type="GO" id="GO:0008270">
    <property type="term" value="F:zinc ion binding"/>
    <property type="evidence" value="ECO:0007669"/>
    <property type="project" value="UniProtKB-KW"/>
</dbReference>
<dbReference type="InterPro" id="IPR014905">
    <property type="entry name" value="HIRAN"/>
</dbReference>
<evidence type="ECO:0000256" key="6">
    <source>
        <dbReference type="ARBA" id="ARBA00022771"/>
    </source>
</evidence>
<evidence type="ECO:0000256" key="14">
    <source>
        <dbReference type="PROSITE-ProRule" id="PRU00175"/>
    </source>
</evidence>
<dbReference type="InterPro" id="IPR038718">
    <property type="entry name" value="SNF2-like_sf"/>
</dbReference>
<dbReference type="Pfam" id="PF00271">
    <property type="entry name" value="Helicase_C"/>
    <property type="match status" value="1"/>
</dbReference>
<evidence type="ECO:0000256" key="1">
    <source>
        <dbReference type="ARBA" id="ARBA00004123"/>
    </source>
</evidence>
<keyword evidence="6 14" id="KW-0863">Zinc-finger</keyword>
<feature type="domain" description="Helicase C-terminal" evidence="18">
    <location>
        <begin position="1059"/>
        <end position="1216"/>
    </location>
</feature>
<comment type="subcellular location">
    <subcellularLocation>
        <location evidence="1">Nucleus</location>
    </subcellularLocation>
</comment>
<dbReference type="GO" id="GO:0008094">
    <property type="term" value="F:ATP-dependent activity, acting on DNA"/>
    <property type="evidence" value="ECO:0007669"/>
    <property type="project" value="TreeGrafter"/>
</dbReference>
<dbReference type="Proteomes" id="UP000230069">
    <property type="component" value="Unassembled WGS sequence"/>
</dbReference>
<dbReference type="SUPFAM" id="SSF52540">
    <property type="entry name" value="P-loop containing nucleoside triphosphate hydrolases"/>
    <property type="match status" value="2"/>
</dbReference>
<feature type="compositionally biased region" description="Polar residues" evidence="15">
    <location>
        <begin position="1223"/>
        <end position="1237"/>
    </location>
</feature>
<dbReference type="InterPro" id="IPR018957">
    <property type="entry name" value="Znf_C3HC4_RING-type"/>
</dbReference>
<dbReference type="CDD" id="cd18793">
    <property type="entry name" value="SF2_C_SNF"/>
    <property type="match status" value="1"/>
</dbReference>
<keyword evidence="10" id="KW-0067">ATP-binding</keyword>
<dbReference type="SMART" id="SM00910">
    <property type="entry name" value="HIRAN"/>
    <property type="match status" value="1"/>
</dbReference>
<keyword evidence="11" id="KW-0156">Chromatin regulator</keyword>
<dbReference type="SUPFAM" id="SSF57850">
    <property type="entry name" value="RING/U-box"/>
    <property type="match status" value="1"/>
</dbReference>
<evidence type="ECO:0000259" key="16">
    <source>
        <dbReference type="PROSITE" id="PS50089"/>
    </source>
</evidence>
<gene>
    <name evidence="19" type="ORF">AQUCO_03400396v1</name>
</gene>
<evidence type="ECO:0000313" key="20">
    <source>
        <dbReference type="Proteomes" id="UP000230069"/>
    </source>
</evidence>
<sequence>METKIVGEDEKIEKIRSFLGQDELPKEEILKALSISGNDTTEAIKVILDTPGFISPLITVKRTSTGSRISTQVKQEEGFEASAENGLESKVKSDLGSEEKIKVKEEPMELERFELGVNRIDSDSVDGLKKESDLGVEDKVLVKEEPMEIDRCEPVLPRKQEEEVLNGVKVESDLEVEKKDLEMVEQVGLNQSEPVLDRNGHRNDLLAGFDLWCEKHEMKYVDGMIQCVKKEIESFEGLKVESDVGIEKNGIKEEKLMDVDESLAHRATKRKKESDNVKVESDLDKEGKGLVKEDPLDVDGYQPKRPKKESQDVVDLTGLIPKQEVKEEKLPGSSDLDDGEFPDEPDWLLVGRSCVAGLSTCRGKSLDFNEIVYFTFPSTAATNKIVRFWTKRSGEIGRLPLEWTKCIIPLVSASKVKICGRCVAAPLKLSLMQEIHLYVSFYIHCSIFTKGDTSWNLMAPSKQDSTIHPLLTLLKLLKIAPFQKAEFTPEELDSRKRVLNTLQGKSDGDKPILSLVKRKKFNQKYPEQNDDEQAVSESTLNKLVGTANVYNLEEMDPPNTLTCVLHPYQKEALYWMTKSEKGVDVEQAAKMLHPCWAAYQLTDKRPSAVYVNIFSGEATTRFPSATKIAKGGILADAMGLGKTVMTIALILATAQKGVSDNGEVTKGCKDEDREEKTKSTQTVKGGTLIVCPMALLGQWKDELDSHSKPGSLQVYVQYGADRSGDPVALSKSDVVLTTYGVLSTAYKSDSEGSIFHKVEWFRVVLDEAHTIKSSKTQVAQAAYALSSHCRWCLTGTPLQNNLEDLYSLLCFLRVEPWCNWVWWQKLIQKPYENGDERALKLIKSILRQLMLRRTKDTKDKEGRPILVLPPTDIQVIECKQTEAERDFYDALFKRSKVQFDQFVAQGKVLNNYANILELLLRLRQCCDHPFLVMSRADTQKYKDLGKLAIQFLENNSTSNSLSRPGPTRAYVEEVVDGIRRGENTECPICLESADDPVFTPCAHRMCRECLFSSWRSSSGGCCPICRHHLLKTELITCPSDSQFRVNIESNWTESSKVSKLMDCLEKLRRKGSGEKSIVFSQWTSFFDLLEIALRRKGIEFLRFDGKLSQRNREYVLKEFNESQEKMVLLMSLKAGGVGLNLTAASNVFLMDPWWNPAVEEQAIMRIHRIGQKRTVCVRRFIVKDTVEERMQQVQARKERMIAGALTDGEIMISSLHLTMFQTSNRAHTKQSQQQQRANPPRPSKGKHKPSRLQKQAPPTIQVTSPMTMASRCAEEGWKVAIPLLSPLILSPVSPRDEDEQHQTVVMETSSSSTSISSNNQDRQIEMKPVFMTWQHPAAPFYYDSAPSSLTPPFVHQCS</sequence>
<dbReference type="GO" id="GO:0005524">
    <property type="term" value="F:ATP binding"/>
    <property type="evidence" value="ECO:0007669"/>
    <property type="project" value="UniProtKB-KW"/>
</dbReference>
<evidence type="ECO:0000256" key="3">
    <source>
        <dbReference type="ARBA" id="ARBA00022723"/>
    </source>
</evidence>
<name>A0A2G5CYY5_AQUCA</name>
<dbReference type="InterPro" id="IPR056450">
    <property type="entry name" value="UBA_RAD5A"/>
</dbReference>
<dbReference type="GO" id="GO:0006281">
    <property type="term" value="P:DNA repair"/>
    <property type="evidence" value="ECO:0007669"/>
    <property type="project" value="UniProtKB-KW"/>
</dbReference>
<dbReference type="CDD" id="cd16449">
    <property type="entry name" value="RING-HC"/>
    <property type="match status" value="1"/>
</dbReference>
<feature type="compositionally biased region" description="Basic and acidic residues" evidence="15">
    <location>
        <begin position="272"/>
        <end position="295"/>
    </location>
</feature>
<dbReference type="GO" id="GO:0004386">
    <property type="term" value="F:helicase activity"/>
    <property type="evidence" value="ECO:0007669"/>
    <property type="project" value="UniProtKB-KW"/>
</dbReference>
<evidence type="ECO:0000256" key="2">
    <source>
        <dbReference type="ARBA" id="ARBA00008438"/>
    </source>
</evidence>
<dbReference type="Gene3D" id="3.40.50.10810">
    <property type="entry name" value="Tandem AAA-ATPase domain"/>
    <property type="match status" value="1"/>
</dbReference>
<evidence type="ECO:0000256" key="7">
    <source>
        <dbReference type="ARBA" id="ARBA00022801"/>
    </source>
</evidence>
<feature type="region of interest" description="Disordered" evidence="15">
    <location>
        <begin position="266"/>
        <end position="313"/>
    </location>
</feature>
<dbReference type="Pfam" id="PF00097">
    <property type="entry name" value="zf-C3HC4"/>
    <property type="match status" value="1"/>
</dbReference>
<reference evidence="19 20" key="1">
    <citation type="submission" date="2017-09" db="EMBL/GenBank/DDBJ databases">
        <title>WGS assembly of Aquilegia coerulea Goldsmith.</title>
        <authorList>
            <person name="Hodges S."/>
            <person name="Kramer E."/>
            <person name="Nordborg M."/>
            <person name="Tomkins J."/>
            <person name="Borevitz J."/>
            <person name="Derieg N."/>
            <person name="Yan J."/>
            <person name="Mihaltcheva S."/>
            <person name="Hayes R.D."/>
            <person name="Rokhsar D."/>
        </authorList>
    </citation>
    <scope>NUCLEOTIDE SEQUENCE [LARGE SCALE GENOMIC DNA]</scope>
    <source>
        <strain evidence="20">cv. Goldsmith</strain>
    </source>
</reference>
<dbReference type="PROSITE" id="PS51194">
    <property type="entry name" value="HELICASE_CTER"/>
    <property type="match status" value="1"/>
</dbReference>
<evidence type="ECO:0000259" key="18">
    <source>
        <dbReference type="PROSITE" id="PS51194"/>
    </source>
</evidence>
<dbReference type="PROSITE" id="PS00518">
    <property type="entry name" value="ZF_RING_1"/>
    <property type="match status" value="1"/>
</dbReference>
<dbReference type="InParanoid" id="A0A2G5CYY5"/>
<evidence type="ECO:0000256" key="15">
    <source>
        <dbReference type="SAM" id="MobiDB-lite"/>
    </source>
</evidence>
<evidence type="ECO:0000259" key="17">
    <source>
        <dbReference type="PROSITE" id="PS51192"/>
    </source>
</evidence>
<dbReference type="Gene3D" id="3.40.50.300">
    <property type="entry name" value="P-loop containing nucleotide triphosphate hydrolases"/>
    <property type="match status" value="1"/>
</dbReference>
<dbReference type="OrthoDB" id="448448at2759"/>
<dbReference type="PANTHER" id="PTHR45626:SF22">
    <property type="entry name" value="DNA REPAIR PROTEIN RAD5"/>
    <property type="match status" value="1"/>
</dbReference>
<keyword evidence="9" id="KW-0862">Zinc</keyword>
<evidence type="ECO:0000256" key="12">
    <source>
        <dbReference type="ARBA" id="ARBA00023204"/>
    </source>
</evidence>
<feature type="compositionally biased region" description="Polar residues" evidence="15">
    <location>
        <begin position="1252"/>
        <end position="1265"/>
    </location>
</feature>
<keyword evidence="8" id="KW-0347">Helicase</keyword>
<dbReference type="InterPro" id="IPR027417">
    <property type="entry name" value="P-loop_NTPase"/>
</dbReference>
<dbReference type="InterPro" id="IPR014001">
    <property type="entry name" value="Helicase_ATP-bd"/>
</dbReference>
<dbReference type="EMBL" id="KZ305051">
    <property type="protein sequence ID" value="PIA36473.1"/>
    <property type="molecule type" value="Genomic_DNA"/>
</dbReference>
<protein>
    <recommendedName>
        <fullName evidence="21">RING-type domain-containing protein</fullName>
    </recommendedName>
</protein>
<evidence type="ECO:0000313" key="19">
    <source>
        <dbReference type="EMBL" id="PIA36473.1"/>
    </source>
</evidence>
<dbReference type="SMART" id="SM00487">
    <property type="entry name" value="DEXDc"/>
    <property type="match status" value="1"/>
</dbReference>
<dbReference type="InterPro" id="IPR013083">
    <property type="entry name" value="Znf_RING/FYVE/PHD"/>
</dbReference>
<dbReference type="STRING" id="218851.A0A2G5CYY5"/>
<keyword evidence="3" id="KW-0479">Metal-binding</keyword>
<accession>A0A2G5CYY5</accession>
<evidence type="ECO:0000256" key="9">
    <source>
        <dbReference type="ARBA" id="ARBA00022833"/>
    </source>
</evidence>
<evidence type="ECO:0000256" key="4">
    <source>
        <dbReference type="ARBA" id="ARBA00022741"/>
    </source>
</evidence>
<evidence type="ECO:0000256" key="13">
    <source>
        <dbReference type="ARBA" id="ARBA00023242"/>
    </source>
</evidence>
<feature type="domain" description="RING-type" evidence="16">
    <location>
        <begin position="986"/>
        <end position="1026"/>
    </location>
</feature>
<dbReference type="Pfam" id="PF08797">
    <property type="entry name" value="HIRAN"/>
    <property type="match status" value="1"/>
</dbReference>
<dbReference type="InterPro" id="IPR001841">
    <property type="entry name" value="Znf_RING"/>
</dbReference>
<proteinExistence type="inferred from homology"/>
<dbReference type="CDD" id="cd18008">
    <property type="entry name" value="DEXDc_SHPRH-like"/>
    <property type="match status" value="1"/>
</dbReference>
<dbReference type="GO" id="GO:0006325">
    <property type="term" value="P:chromatin organization"/>
    <property type="evidence" value="ECO:0007669"/>
    <property type="project" value="UniProtKB-KW"/>
</dbReference>
<comment type="similarity">
    <text evidence="2">Belongs to the SNF2/RAD54 helicase family. RAD16 subfamily.</text>
</comment>
<evidence type="ECO:0000256" key="10">
    <source>
        <dbReference type="ARBA" id="ARBA00022840"/>
    </source>
</evidence>
<evidence type="ECO:0000256" key="11">
    <source>
        <dbReference type="ARBA" id="ARBA00022853"/>
    </source>
</evidence>
<dbReference type="InterPro" id="IPR049730">
    <property type="entry name" value="SNF2/RAD54-like_C"/>
</dbReference>
<evidence type="ECO:0008006" key="21">
    <source>
        <dbReference type="Google" id="ProtNLM"/>
    </source>
</evidence>
<dbReference type="PROSITE" id="PS50089">
    <property type="entry name" value="ZF_RING_2"/>
    <property type="match status" value="1"/>
</dbReference>
<dbReference type="PANTHER" id="PTHR45626">
    <property type="entry name" value="TRANSCRIPTION TERMINATION FACTOR 2-RELATED"/>
    <property type="match status" value="1"/>
</dbReference>
<evidence type="ECO:0000256" key="8">
    <source>
        <dbReference type="ARBA" id="ARBA00022806"/>
    </source>
</evidence>
<keyword evidence="13" id="KW-0539">Nucleus</keyword>
<dbReference type="GO" id="GO:0016818">
    <property type="term" value="F:hydrolase activity, acting on acid anhydrides, in phosphorus-containing anhydrides"/>
    <property type="evidence" value="ECO:0007669"/>
    <property type="project" value="InterPro"/>
</dbReference>
<dbReference type="InterPro" id="IPR017907">
    <property type="entry name" value="Znf_RING_CS"/>
</dbReference>
<feature type="domain" description="Helicase ATP-binding" evidence="17">
    <location>
        <begin position="623"/>
        <end position="815"/>
    </location>
</feature>
<dbReference type="SMART" id="SM00490">
    <property type="entry name" value="HELICc"/>
    <property type="match status" value="1"/>
</dbReference>
<dbReference type="GO" id="GO:0003676">
    <property type="term" value="F:nucleic acid binding"/>
    <property type="evidence" value="ECO:0007669"/>
    <property type="project" value="InterPro"/>
</dbReference>
<dbReference type="Gene3D" id="3.30.40.10">
    <property type="entry name" value="Zinc/RING finger domain, C3HC4 (zinc finger)"/>
    <property type="match status" value="1"/>
</dbReference>
<dbReference type="Pfam" id="PF24559">
    <property type="entry name" value="UBA_RAD5A"/>
    <property type="match status" value="1"/>
</dbReference>
<evidence type="ECO:0000256" key="5">
    <source>
        <dbReference type="ARBA" id="ARBA00022763"/>
    </source>
</evidence>
<dbReference type="InterPro" id="IPR050628">
    <property type="entry name" value="SNF2_RAD54_helicase_TF"/>
</dbReference>
<keyword evidence="20" id="KW-1185">Reference proteome</keyword>
<dbReference type="Pfam" id="PF00176">
    <property type="entry name" value="SNF2-rel_dom"/>
    <property type="match status" value="1"/>
</dbReference>
<keyword evidence="4" id="KW-0547">Nucleotide-binding</keyword>
<keyword evidence="12" id="KW-0234">DNA repair</keyword>
<dbReference type="FunFam" id="3.40.50.10810:FF:000089">
    <property type="entry name" value="DNA repair protein RAD5B"/>
    <property type="match status" value="1"/>
</dbReference>
<keyword evidence="7" id="KW-0378">Hydrolase</keyword>
<dbReference type="FunCoup" id="A0A2G5CYY5">
    <property type="interactions" value="449"/>
</dbReference>
<dbReference type="SMART" id="SM00184">
    <property type="entry name" value="RING"/>
    <property type="match status" value="1"/>
</dbReference>
<feature type="region of interest" description="Disordered" evidence="15">
    <location>
        <begin position="1223"/>
        <end position="1265"/>
    </location>
</feature>
<dbReference type="PROSITE" id="PS51192">
    <property type="entry name" value="HELICASE_ATP_BIND_1"/>
    <property type="match status" value="1"/>
</dbReference>